<gene>
    <name evidence="6" type="ORF">CNN82_00730</name>
</gene>
<dbReference type="InterPro" id="IPR017847">
    <property type="entry name" value="T6SS_RhsGE_Vgr_subset"/>
</dbReference>
<dbReference type="Pfam" id="PF09994">
    <property type="entry name" value="T6SS_Tle1-like_cat"/>
    <property type="match status" value="1"/>
</dbReference>
<dbReference type="PANTHER" id="PTHR33840">
    <property type="match status" value="1"/>
</dbReference>
<dbReference type="Pfam" id="PF04717">
    <property type="entry name" value="Phage_base_V"/>
    <property type="match status" value="1"/>
</dbReference>
<feature type="compositionally biased region" description="Polar residues" evidence="2">
    <location>
        <begin position="468"/>
        <end position="481"/>
    </location>
</feature>
<feature type="region of interest" description="Disordered" evidence="2">
    <location>
        <begin position="464"/>
        <end position="484"/>
    </location>
</feature>
<dbReference type="InterPro" id="IPR006531">
    <property type="entry name" value="Gp5/Vgr_OB"/>
</dbReference>
<evidence type="ECO:0000256" key="2">
    <source>
        <dbReference type="SAM" id="MobiDB-lite"/>
    </source>
</evidence>
<protein>
    <submittedName>
        <fullName evidence="6">Type VI secretion system tip protein VgrG</fullName>
    </submittedName>
</protein>
<dbReference type="NCBIfam" id="TIGR01646">
    <property type="entry name" value="vgr_GE"/>
    <property type="match status" value="1"/>
</dbReference>
<accession>A0AB33E1D3</accession>
<evidence type="ECO:0000259" key="3">
    <source>
        <dbReference type="Pfam" id="PF04717"/>
    </source>
</evidence>
<evidence type="ECO:0000259" key="4">
    <source>
        <dbReference type="Pfam" id="PF09994"/>
    </source>
</evidence>
<dbReference type="InterPro" id="IPR054030">
    <property type="entry name" value="Gp5_Vgr_C"/>
</dbReference>
<evidence type="ECO:0000313" key="6">
    <source>
        <dbReference type="EMBL" id="ATE74997.1"/>
    </source>
</evidence>
<dbReference type="SUPFAM" id="SSF69255">
    <property type="entry name" value="gp5 N-terminal domain-like"/>
    <property type="match status" value="1"/>
</dbReference>
<sequence length="1151" mass="127562">MFAPANAAHFTLLIPTVRNDFKVLAFEGTEAISTLYSIRIELVSEYADFDLESLLSQPAFLQFGLNGEGIHGRIEDVLIGETDRRLTRYYLTLVPALHYLQFSHNQRIFQHLTVPQIIAQVLKGHGIQADAFTFNIATNHEREYCTQYGENDFEFVQRLCAEEGIAWHHQHSREGHLLVFTDDQTCFPKLGETPYQQDSGMVAEHSVVSQFSLRFSTRPSTTTRRHYDLKRPSLLLESCFTAEFTPELEDYRYPLLFESEKRGKQLARLALERHRTDYQLAEGESDQSTLRSGHFFSLTQHPRETYNDPWLLLSVTHAGKQPQVLEESITSAAEPEDGFTQGYRNRFSAIPWDVFYRPPMPPRKPMLVCQTARVTGPAGEEIYCDEYGRVKVEFHWDRAERNSEHSSCWLRVSSSWAGGNFGAVTIPRIGMEVVVTYLEGNPDHPLITGCVPNKVTPAPYPLPENKTKTVLRSHSSPSSGGYNELSIEDRAGQELIYLRAQRDLDQKVVNDSRLEVGNERRETIKGHSITVLEAEEQRTVMADRKVQLKASDYLQIAGSSHIRIGEALVVEAGEDVHIKAGANLVLDAGASITLKAGGHHIVIDAGGVFSSTEIETGGTPGTSVSANPLLPGAVAVLALAPSMTSAQHLVDGELEEEEEEVELEDEVPSGITLRIGMFFDGTGNNKANSETVAACYAPDANLADAAEEIQKHCAAYGYDGNGSSPDNSYGNDVSNIARLYDLYADHSYKPMPENTKKASLRVYIEGIGTRNNGPDSLYSQATGRGETGVVARVEQSPAKILKQLRLLQEENTGVMVEKIEFDIFGFSRGAAAARHFANEVLKGEHSLLAKALPAGSPLLSSNFNWRLKTDIAINFIGLFDTVAAIANPGLFDFSGTNSRNPGVNLKLPDDCANKVVHLVARDEIRENFALNSLDHIDLVLPGAHSDLGGGYLPRAKEKLLLGKPVTSNISQSMASTRSAAYLAAEKEMYAWYEKGVIEYDGPGNELKVALWERPLTQSEERRGPNLSPLKKVFAAATIERPVHGELSLVYLRIMRELAVRHEVPFDIIDANDPKLALPDELEPIHKKLQAYALGESSIEGLTPAERALLRRRYIHLSANWNAAKGLNSSDLDIVFINRPAKDSQRVVHPNE</sequence>
<dbReference type="InterPro" id="IPR018712">
    <property type="entry name" value="Tle1-like_cat"/>
</dbReference>
<dbReference type="Gene3D" id="3.55.50.10">
    <property type="entry name" value="Baseplate protein-like domains"/>
    <property type="match status" value="1"/>
</dbReference>
<evidence type="ECO:0000256" key="1">
    <source>
        <dbReference type="ARBA" id="ARBA00005558"/>
    </source>
</evidence>
<comment type="similarity">
    <text evidence="1">Belongs to the VgrG protein family.</text>
</comment>
<dbReference type="Gene3D" id="4.10.220.110">
    <property type="match status" value="1"/>
</dbReference>
<dbReference type="InterPro" id="IPR006533">
    <property type="entry name" value="T6SS_Vgr_RhsGE"/>
</dbReference>
<dbReference type="NCBIfam" id="TIGR03361">
    <property type="entry name" value="VI_Rhs_Vgr"/>
    <property type="match status" value="1"/>
</dbReference>
<dbReference type="Proteomes" id="UP000218385">
    <property type="component" value="Chromosome"/>
</dbReference>
<reference evidence="6 7" key="1">
    <citation type="submission" date="2017-09" db="EMBL/GenBank/DDBJ databases">
        <title>Complete Genome sequence of Lysobacter capsici KNU-15.</title>
        <authorList>
            <person name="Kim M.-C."/>
            <person name="Yi H."/>
            <person name="Lee D.-W."/>
            <person name="Shin J.-H."/>
        </authorList>
    </citation>
    <scope>NUCLEOTIDE SEQUENCE [LARGE SCALE GENOMIC DNA]</scope>
    <source>
        <strain evidence="6 7">KNU-15</strain>
    </source>
</reference>
<evidence type="ECO:0000313" key="7">
    <source>
        <dbReference type="Proteomes" id="UP000218385"/>
    </source>
</evidence>
<dbReference type="SUPFAM" id="SSF69349">
    <property type="entry name" value="Phage fibre proteins"/>
    <property type="match status" value="1"/>
</dbReference>
<dbReference type="AlphaFoldDB" id="A0AB33E1D3"/>
<feature type="domain" description="Gp5/Type VI secretion system Vgr C-terminal trimerisation" evidence="5">
    <location>
        <begin position="470"/>
        <end position="577"/>
    </location>
</feature>
<evidence type="ECO:0000259" key="5">
    <source>
        <dbReference type="Pfam" id="PF22178"/>
    </source>
</evidence>
<dbReference type="PANTHER" id="PTHR33840:SF1">
    <property type="entry name" value="TLE1 PHOSPHOLIPASE DOMAIN-CONTAINING PROTEIN"/>
    <property type="match status" value="1"/>
</dbReference>
<dbReference type="Gene3D" id="2.40.50.230">
    <property type="entry name" value="Gp5 N-terminal domain"/>
    <property type="match status" value="1"/>
</dbReference>
<dbReference type="SUPFAM" id="SSF69279">
    <property type="entry name" value="Phage tail proteins"/>
    <property type="match status" value="2"/>
</dbReference>
<name>A0AB33E1D3_9PSED</name>
<feature type="domain" description="Gp5/Type VI secretion system Vgr protein OB-fold" evidence="3">
    <location>
        <begin position="386"/>
        <end position="451"/>
    </location>
</feature>
<dbReference type="InterPro" id="IPR037026">
    <property type="entry name" value="Vgr_OB-fold_dom_sf"/>
</dbReference>
<dbReference type="RefSeq" id="WP_096479361.1">
    <property type="nucleotide sequence ID" value="NZ_CP023466.1"/>
</dbReference>
<dbReference type="Gene3D" id="2.30.110.50">
    <property type="match status" value="1"/>
</dbReference>
<organism evidence="6 7">
    <name type="scientific">Pseudomonas frederiksbergensis</name>
    <dbReference type="NCBI Taxonomy" id="104087"/>
    <lineage>
        <taxon>Bacteria</taxon>
        <taxon>Pseudomonadati</taxon>
        <taxon>Pseudomonadota</taxon>
        <taxon>Gammaproteobacteria</taxon>
        <taxon>Pseudomonadales</taxon>
        <taxon>Pseudomonadaceae</taxon>
        <taxon>Pseudomonas</taxon>
    </lineage>
</organism>
<dbReference type="EMBL" id="CP023466">
    <property type="protein sequence ID" value="ATE74997.1"/>
    <property type="molecule type" value="Genomic_DNA"/>
</dbReference>
<dbReference type="Pfam" id="PF22178">
    <property type="entry name" value="Gp5_trimer_C"/>
    <property type="match status" value="1"/>
</dbReference>
<feature type="domain" description="T6SS Phospholipase effector Tle1-like catalytic" evidence="4">
    <location>
        <begin position="865"/>
        <end position="957"/>
    </location>
</feature>
<proteinExistence type="inferred from homology"/>
<dbReference type="Pfam" id="PF05954">
    <property type="entry name" value="Phage_GPD"/>
    <property type="match status" value="1"/>
</dbReference>